<evidence type="ECO:0008006" key="4">
    <source>
        <dbReference type="Google" id="ProtNLM"/>
    </source>
</evidence>
<dbReference type="PRINTS" id="PR01217">
    <property type="entry name" value="PRICHEXTENSN"/>
</dbReference>
<feature type="region of interest" description="Disordered" evidence="1">
    <location>
        <begin position="1730"/>
        <end position="1760"/>
    </location>
</feature>
<evidence type="ECO:0000313" key="2">
    <source>
        <dbReference type="EMBL" id="CAK0863234.1"/>
    </source>
</evidence>
<feature type="compositionally biased region" description="Pro residues" evidence="1">
    <location>
        <begin position="1746"/>
        <end position="1760"/>
    </location>
</feature>
<gene>
    <name evidence="2" type="ORF">PCOR1329_LOCUS51430</name>
</gene>
<keyword evidence="3" id="KW-1185">Reference proteome</keyword>
<evidence type="ECO:0000313" key="3">
    <source>
        <dbReference type="Proteomes" id="UP001189429"/>
    </source>
</evidence>
<dbReference type="EMBL" id="CAUYUJ010016238">
    <property type="protein sequence ID" value="CAK0863234.1"/>
    <property type="molecule type" value="Genomic_DNA"/>
</dbReference>
<name>A0ABN9UTH6_9DINO</name>
<dbReference type="Proteomes" id="UP001189429">
    <property type="component" value="Unassembled WGS sequence"/>
</dbReference>
<proteinExistence type="predicted"/>
<evidence type="ECO:0000256" key="1">
    <source>
        <dbReference type="SAM" id="MobiDB-lite"/>
    </source>
</evidence>
<protein>
    <recommendedName>
        <fullName evidence="4">Apple domain-containing protein</fullName>
    </recommendedName>
</protein>
<comment type="caution">
    <text evidence="2">The sequence shown here is derived from an EMBL/GenBank/DDBJ whole genome shotgun (WGS) entry which is preliminary data.</text>
</comment>
<accession>A0ABN9UTH6</accession>
<organism evidence="2 3">
    <name type="scientific">Prorocentrum cordatum</name>
    <dbReference type="NCBI Taxonomy" id="2364126"/>
    <lineage>
        <taxon>Eukaryota</taxon>
        <taxon>Sar</taxon>
        <taxon>Alveolata</taxon>
        <taxon>Dinophyceae</taxon>
        <taxon>Prorocentrales</taxon>
        <taxon>Prorocentraceae</taxon>
        <taxon>Prorocentrum</taxon>
    </lineage>
</organism>
<sequence length="2003" mass="217371">MHTLEDGVLGLPAPQPTATPARALAGRLRARLTLALAAAGASGLLAPALVASCHHAGKVNMRVDRVHVLAPKSADFATVFVDAALQHQDWTPHRVVVHSAKCGARVHAGDVFVDVPEIQYHSHAQISFPAKVQVIAAGSTAPAPECHIDSTVDLFGLGLFKVQRTTIKSFPVAGVTPRMWIQREGPMVRTWPSLKDPNIAVEQAGLLTMHVEADHLPQSLHDVLGSATMSLDASITYEEMEERSVRLTKTVNASLSTESDGNGGYLISVPVSMSGQVRPAPFAVTMGKMLVGRSRAYSGAPPLNHTSIDRSMRLVAEDPWSPAARSLGDSHVIGWRSHGGSVVNDLWYHVRRRLARKLSRSLVNAAGQEPDLPLLHQGRRMAHDDYVVILEETLYFDDDALTITAEFEATDAGWDFETNIQFSDTSLGSLKVGVKEGEGFYLLLDSPEGGLGNLQVDVKEGEGFYLLLDAPEGSGVEIKITDDGESTSSMLARIFDEDGMDYASLNFYDDGALMNASAYVTNSELDRSSLFEFFATEDSSSDDYQEGHMSLTTYTDSGKPTLEVTGTTTKSVNSFGPDMEYTSLMLTTYDDETGYVLEEMNATVSRRTTDEFPVPVDYESTFIMNTFDLYGSPVSEWVATSHGGIEGAEFQTYMSATVSMDAGTLMNVSFSGSLMPYDFSTFYGSLMFSTTDVESGETLMAFDVGVASSEASLEGALTSNFSMMDYGAFNFFDDGAMLSVSAYIPDVGDFSLYSDPNSSSSLTLNTYDEDGVSLELSFHGAVDGDEYKTDFSLTATPDLGTLVNMSSSGAMMLTDMSPLYGSFMLTTADAESGYQLLDLSSQGAMADDMTYATVELDTFDEDTGLMSMAFSSMASMSDNGTGATISLKTFDGDSGDIMSEFDAFLMDGVDEYSIGANISAEDQTLVDLHLWGATTGSETESTFYLDTFELDSGEPDLQVTMYIMDHEGVPGGFWAEGSALQGGSTDLVLRANGTHADGAYSVTFVVLDGDSDQQFKLDPLVITYTGNMSVFVAAFDNANDEIGTAEVAFTEGPGEMDLDIAGSFQIGSSYLQDDLDEFPCLQGSCSLEFSVNDQILEAGFQSSMPDASPTYSVSLTMIASEAELSSEASVDFGVSTWLRDGMSGYECQKFTARHPGHGIRGDLGWAVSWTVEDEADSFVENVTIEFQWENETVFSSFVSLAETAPADMTTMLESTGGIFIMEESIVEWSVSGTESDDMVSLMGEVYTDSELFARWDVAFLDSDDDDTHLQEMFGEVYANNTLVQWDVGMENTGDDNYTTWGEVIYEDEMMVQWDISETIYESESFSSQGTTGDLGFLGMESIVAWDGALVQATKCTDCSQTSLFANVFRDGDVLIAIEASYGYNETTTNVEFDVSNEDGMNLYMTGNMAENDSTGIYAAVANVGYQQDDDSEPVSFDINLHTTDVEQEMMQELSVTNSEGIPVLEYRAALDTMNCLFSDFKAEDEEETVFFLSLNATSGSGSFSLQGDIDLLGMEVPIDVPGVSTSDFLGGEGDVGGAVVSWGLSKADGLLCELLRGNFSPLEYFFNISLGEDGDSIEAFVGGSYSQDLDSDNDAWTFFGDLVDQGLPMGRVEAGVDGTAVYATVWMDSTFMDEEKDHTDTGEVLGLYAHANLSISELEGDSNSSQAWEITYIQTETFIASTNVTWEIWEPELDLSPNFAIESVFKVRDEDTDKWSTIYNYNMVGGTPDYALQNWPDEDDDSTPESPTPTPPPTYEPTPMPTVLPVYAMIHEGGMCKQGTWVDVDHKDHCALMCEAHDTCVYFSYSDSDGKCKLNDDCDINDHMNDYNVYMIGATPSPTAAPTPAPPPTYEPTPMPTPLPVYAMIHEGGLCKQGTWVDVDHKDHCALMCEAHDTCVYFSYSDSDGKCKLNDDCDINDHMNDYNVYMIGATPSPTAAPTPAPPPTYEPTPMPTPLPVYAMIHEGGLCKQGTWVDVDHKDHCASCAKLMTHASTSATLTRTGNAS</sequence>
<reference evidence="2" key="1">
    <citation type="submission" date="2023-10" db="EMBL/GenBank/DDBJ databases">
        <authorList>
            <person name="Chen Y."/>
            <person name="Shah S."/>
            <person name="Dougan E. K."/>
            <person name="Thang M."/>
            <person name="Chan C."/>
        </authorList>
    </citation>
    <scope>NUCLEOTIDE SEQUENCE [LARGE SCALE GENOMIC DNA]</scope>
</reference>